<feature type="region of interest" description="Disordered" evidence="1">
    <location>
        <begin position="1"/>
        <end position="30"/>
    </location>
</feature>
<sequence length="403" mass="45121">MTTQLTERSATRPVREESRSKSIPMNASRTPAMSSFRVTSDVNLSQAEREAVGAGENVVSCARYFPFSTPDTELFWAKAYDGERLAAIAPVVRLRKRKATDMLRAPVRKWLGPIIGPLARKTTLLVDTAFMAYDAGSPFISAPGVDRPAVKRAISAFLKSQKKVDTVWISEPPAEAEWAATEKYHQFLTLPMVRIVTENCTKLDDFLATLSRNRRRNFRRERDTFTKAGARIEMWQGVIRENPTLHRQVMSLLGSSEVNTKFSVPYNDVLTNPDAIAAQWQIVLTAHLGDQVVGFMSCLQDGKRLMQCHGGLDYKISHEILAYHNLISRAIEHAIELGCDALTLGPFTNETKKRAGGKMQPIVSSLWNRMPGDAFFAKKVFSKNFEVYRGELGAPTYAVDEED</sequence>
<accession>A0A5K7XAX4</accession>
<dbReference type="Pfam" id="PF04339">
    <property type="entry name" value="FemAB_like"/>
    <property type="match status" value="1"/>
</dbReference>
<keyword evidence="3" id="KW-1185">Reference proteome</keyword>
<dbReference type="AlphaFoldDB" id="A0A5K7XAX4"/>
<dbReference type="InterPro" id="IPR007434">
    <property type="entry name" value="FemAB-like"/>
</dbReference>
<feature type="compositionally biased region" description="Basic and acidic residues" evidence="1">
    <location>
        <begin position="9"/>
        <end position="20"/>
    </location>
</feature>
<dbReference type="EMBL" id="AP021861">
    <property type="protein sequence ID" value="BBO31503.1"/>
    <property type="molecule type" value="Genomic_DNA"/>
</dbReference>
<dbReference type="Gene3D" id="3.40.630.30">
    <property type="match status" value="1"/>
</dbReference>
<dbReference type="SUPFAM" id="SSF55729">
    <property type="entry name" value="Acyl-CoA N-acyltransferases (Nat)"/>
    <property type="match status" value="1"/>
</dbReference>
<evidence type="ECO:0000313" key="2">
    <source>
        <dbReference type="EMBL" id="BBO31503.1"/>
    </source>
</evidence>
<proteinExistence type="predicted"/>
<name>A0A5K7XAX4_9BACT</name>
<dbReference type="KEGG" id="lpav:PLANPX_1115"/>
<reference evidence="3" key="1">
    <citation type="submission" date="2019-10" db="EMBL/GenBank/DDBJ databases">
        <title>Lacipirellula parvula gen. nov., sp. nov., representing a lineage of planctomycetes widespread in freshwater anoxic habitats, and description of the family Lacipirellulaceae.</title>
        <authorList>
            <person name="Dedysh S.N."/>
            <person name="Kulichevskaya I.S."/>
            <person name="Beletsky A.V."/>
            <person name="Rakitin A.L."/>
            <person name="Mardanov A.V."/>
            <person name="Ivanova A.A."/>
            <person name="Saltykova V.X."/>
            <person name="Rijpstra W.I.C."/>
            <person name="Sinninghe Damste J.S."/>
            <person name="Ravin N.V."/>
        </authorList>
    </citation>
    <scope>NUCLEOTIDE SEQUENCE [LARGE SCALE GENOMIC DNA]</scope>
    <source>
        <strain evidence="3">PX69</strain>
    </source>
</reference>
<dbReference type="InterPro" id="IPR016181">
    <property type="entry name" value="Acyl_CoA_acyltransferase"/>
</dbReference>
<organism evidence="2 3">
    <name type="scientific">Lacipirellula parvula</name>
    <dbReference type="NCBI Taxonomy" id="2650471"/>
    <lineage>
        <taxon>Bacteria</taxon>
        <taxon>Pseudomonadati</taxon>
        <taxon>Planctomycetota</taxon>
        <taxon>Planctomycetia</taxon>
        <taxon>Pirellulales</taxon>
        <taxon>Lacipirellulaceae</taxon>
        <taxon>Lacipirellula</taxon>
    </lineage>
</organism>
<evidence type="ECO:0000256" key="1">
    <source>
        <dbReference type="SAM" id="MobiDB-lite"/>
    </source>
</evidence>
<protein>
    <submittedName>
        <fullName evidence="2">Uncharacterized protein</fullName>
    </submittedName>
</protein>
<evidence type="ECO:0000313" key="3">
    <source>
        <dbReference type="Proteomes" id="UP000326837"/>
    </source>
</evidence>
<dbReference type="Proteomes" id="UP000326837">
    <property type="component" value="Chromosome"/>
</dbReference>
<feature type="compositionally biased region" description="Polar residues" evidence="1">
    <location>
        <begin position="21"/>
        <end position="30"/>
    </location>
</feature>
<gene>
    <name evidence="2" type="ORF">PLANPX_1115</name>
</gene>